<protein>
    <submittedName>
        <fullName evidence="2">(northern house mosquito) hypothetical protein</fullName>
    </submittedName>
</protein>
<feature type="compositionally biased region" description="Basic and acidic residues" evidence="1">
    <location>
        <begin position="60"/>
        <end position="72"/>
    </location>
</feature>
<accession>A0A8D8DM51</accession>
<dbReference type="EMBL" id="HBUE01168999">
    <property type="protein sequence ID" value="CAG6514057.1"/>
    <property type="molecule type" value="Transcribed_RNA"/>
</dbReference>
<evidence type="ECO:0000313" key="2">
    <source>
        <dbReference type="EMBL" id="CAG6514051.1"/>
    </source>
</evidence>
<name>A0A8D8DM51_CULPI</name>
<dbReference type="EMBL" id="HBUE01168991">
    <property type="protein sequence ID" value="CAG6514050.1"/>
    <property type="molecule type" value="Transcribed_RNA"/>
</dbReference>
<sequence>MRNSSITTLQQPLHSKAEELQSSLNLSFVLYTHSSVCGSLPAHTLTLAVHRTTPTTPRAPETHKNNKKKDAGGVHANACTIDSTSACDQGSTTNDALDVCEASAKPAQLSKVLSLSHTVN</sequence>
<dbReference type="AlphaFoldDB" id="A0A8D8DM51"/>
<dbReference type="EMBL" id="HBUE01168992">
    <property type="protein sequence ID" value="CAG6514051.1"/>
    <property type="molecule type" value="Transcribed_RNA"/>
</dbReference>
<dbReference type="EMBL" id="HBUE01168998">
    <property type="protein sequence ID" value="CAG6514056.1"/>
    <property type="molecule type" value="Transcribed_RNA"/>
</dbReference>
<dbReference type="EMBL" id="HBUE01168997">
    <property type="protein sequence ID" value="CAG6514055.1"/>
    <property type="molecule type" value="Transcribed_RNA"/>
</dbReference>
<dbReference type="EMBL" id="HBUE01168996">
    <property type="protein sequence ID" value="CAG6514054.1"/>
    <property type="molecule type" value="Transcribed_RNA"/>
</dbReference>
<evidence type="ECO:0000256" key="1">
    <source>
        <dbReference type="SAM" id="MobiDB-lite"/>
    </source>
</evidence>
<dbReference type="EMBL" id="HBUE01274355">
    <property type="protein sequence ID" value="CAG6565532.1"/>
    <property type="molecule type" value="Transcribed_RNA"/>
</dbReference>
<dbReference type="EMBL" id="HBUE01274357">
    <property type="protein sequence ID" value="CAG6565533.1"/>
    <property type="molecule type" value="Transcribed_RNA"/>
</dbReference>
<dbReference type="EMBL" id="HBUE01274362">
    <property type="protein sequence ID" value="CAG6565538.1"/>
    <property type="molecule type" value="Transcribed_RNA"/>
</dbReference>
<feature type="region of interest" description="Disordered" evidence="1">
    <location>
        <begin position="51"/>
        <end position="73"/>
    </location>
</feature>
<dbReference type="EMBL" id="HBUE01274359">
    <property type="protein sequence ID" value="CAG6565535.1"/>
    <property type="molecule type" value="Transcribed_RNA"/>
</dbReference>
<dbReference type="EMBL" id="HBUE01168994">
    <property type="protein sequence ID" value="CAG6514052.1"/>
    <property type="molecule type" value="Transcribed_RNA"/>
</dbReference>
<dbReference type="EMBL" id="HBUE01274360">
    <property type="protein sequence ID" value="CAG6565536.1"/>
    <property type="molecule type" value="Transcribed_RNA"/>
</dbReference>
<organism evidence="2">
    <name type="scientific">Culex pipiens</name>
    <name type="common">House mosquito</name>
    <dbReference type="NCBI Taxonomy" id="7175"/>
    <lineage>
        <taxon>Eukaryota</taxon>
        <taxon>Metazoa</taxon>
        <taxon>Ecdysozoa</taxon>
        <taxon>Arthropoda</taxon>
        <taxon>Hexapoda</taxon>
        <taxon>Insecta</taxon>
        <taxon>Pterygota</taxon>
        <taxon>Neoptera</taxon>
        <taxon>Endopterygota</taxon>
        <taxon>Diptera</taxon>
        <taxon>Nematocera</taxon>
        <taxon>Culicoidea</taxon>
        <taxon>Culicidae</taxon>
        <taxon>Culicinae</taxon>
        <taxon>Culicini</taxon>
        <taxon>Culex</taxon>
        <taxon>Culex</taxon>
    </lineage>
</organism>
<reference evidence="2" key="1">
    <citation type="submission" date="2021-05" db="EMBL/GenBank/DDBJ databases">
        <authorList>
            <person name="Alioto T."/>
            <person name="Alioto T."/>
            <person name="Gomez Garrido J."/>
        </authorList>
    </citation>
    <scope>NUCLEOTIDE SEQUENCE</scope>
</reference>
<proteinExistence type="predicted"/>
<dbReference type="EMBL" id="HBUE01274354">
    <property type="protein sequence ID" value="CAG6565531.1"/>
    <property type="molecule type" value="Transcribed_RNA"/>
</dbReference>
<dbReference type="EMBL" id="HBUE01274361">
    <property type="protein sequence ID" value="CAG6565537.1"/>
    <property type="molecule type" value="Transcribed_RNA"/>
</dbReference>